<dbReference type="STRING" id="551995.SAMN05192574_103771"/>
<evidence type="ECO:0000256" key="1">
    <source>
        <dbReference type="ARBA" id="ARBA00004442"/>
    </source>
</evidence>
<name>A0A1H8I7V7_9SPHI</name>
<evidence type="ECO:0000259" key="8">
    <source>
        <dbReference type="Pfam" id="PF14322"/>
    </source>
</evidence>
<feature type="domain" description="SusD-like N-terminal" evidence="8">
    <location>
        <begin position="92"/>
        <end position="232"/>
    </location>
</feature>
<feature type="domain" description="RagB/SusD" evidence="7">
    <location>
        <begin position="365"/>
        <end position="518"/>
    </location>
</feature>
<feature type="chain" id="PRO_5011691875" evidence="6">
    <location>
        <begin position="29"/>
        <end position="518"/>
    </location>
</feature>
<dbReference type="AlphaFoldDB" id="A0A1H8I7V7"/>
<evidence type="ECO:0000256" key="6">
    <source>
        <dbReference type="SAM" id="SignalP"/>
    </source>
</evidence>
<evidence type="ECO:0000256" key="2">
    <source>
        <dbReference type="ARBA" id="ARBA00006275"/>
    </source>
</evidence>
<keyword evidence="5" id="KW-0998">Cell outer membrane</keyword>
<proteinExistence type="inferred from homology"/>
<dbReference type="SUPFAM" id="SSF48452">
    <property type="entry name" value="TPR-like"/>
    <property type="match status" value="1"/>
</dbReference>
<sequence length="518" mass="56996">MLLFNYFNIIKMKKIFFLSTISAVFLMASCNKDLNQVPISSSTTATFYRSPSDFLQATNAIYADLHNYPVRLANMSEIRSDNIYGVSVTVRDWDPVNDFSPSLAANAYVTEAWGTDFNGIFRANTLLDQVAKNGSYIGSASLATRLQAEAKFLRAFYYFDLVRYYGKLPVIDHPVTAPEANAIGRSSVADVYKLIIADLQSAIANLPTTYTGVEVGRATKYAAEALLAQVYMAKSAPNYGIEGPGTGSNEWNLALPLLQDIISSGKFAFEPTYSNIFSYTNQSPAVNKEAVFDVMYTSGISGTSDLYGASYPWTLAPSAYFLSIKDTKSNGSLEIIPVSNDLANSYDAADVRKAFTVYTAGYTNAGSTENRPFFKKWLDITKIPTASRFDWGINFIAIRYTDVLMLKAECILNGATGGSQADVDAIVNQVRTRAGLPSVTGVTLAQLFDERRREFADEGSRWFDLQRSGNLLTIMNSWIAKEDAQKAIKPVIANYVIYPVPQTQLDAAPGLYTQNPGY</sequence>
<accession>A0A1H8I7V7</accession>
<dbReference type="Proteomes" id="UP000198942">
    <property type="component" value="Unassembled WGS sequence"/>
</dbReference>
<evidence type="ECO:0000256" key="5">
    <source>
        <dbReference type="ARBA" id="ARBA00023237"/>
    </source>
</evidence>
<dbReference type="InterPro" id="IPR033985">
    <property type="entry name" value="SusD-like_N"/>
</dbReference>
<comment type="subcellular location">
    <subcellularLocation>
        <location evidence="1">Cell outer membrane</location>
    </subcellularLocation>
</comment>
<protein>
    <submittedName>
        <fullName evidence="9">Starch-binding associating with outer membrane</fullName>
    </submittedName>
</protein>
<reference evidence="10" key="1">
    <citation type="submission" date="2016-10" db="EMBL/GenBank/DDBJ databases">
        <authorList>
            <person name="Varghese N."/>
            <person name="Submissions S."/>
        </authorList>
    </citation>
    <scope>NUCLEOTIDE SEQUENCE [LARGE SCALE GENOMIC DNA]</scope>
    <source>
        <strain evidence="10">Gh-48</strain>
    </source>
</reference>
<evidence type="ECO:0000313" key="9">
    <source>
        <dbReference type="EMBL" id="SEN64763.1"/>
    </source>
</evidence>
<evidence type="ECO:0000256" key="3">
    <source>
        <dbReference type="ARBA" id="ARBA00022729"/>
    </source>
</evidence>
<comment type="similarity">
    <text evidence="2">Belongs to the SusD family.</text>
</comment>
<dbReference type="InterPro" id="IPR012944">
    <property type="entry name" value="SusD_RagB_dom"/>
</dbReference>
<evidence type="ECO:0000259" key="7">
    <source>
        <dbReference type="Pfam" id="PF07980"/>
    </source>
</evidence>
<dbReference type="GO" id="GO:0009279">
    <property type="term" value="C:cell outer membrane"/>
    <property type="evidence" value="ECO:0007669"/>
    <property type="project" value="UniProtKB-SubCell"/>
</dbReference>
<evidence type="ECO:0000256" key="4">
    <source>
        <dbReference type="ARBA" id="ARBA00023136"/>
    </source>
</evidence>
<evidence type="ECO:0000313" key="10">
    <source>
        <dbReference type="Proteomes" id="UP000198942"/>
    </source>
</evidence>
<dbReference type="Pfam" id="PF07980">
    <property type="entry name" value="SusD_RagB"/>
    <property type="match status" value="1"/>
</dbReference>
<keyword evidence="4" id="KW-0472">Membrane</keyword>
<dbReference type="EMBL" id="FOCL01000003">
    <property type="protein sequence ID" value="SEN64763.1"/>
    <property type="molecule type" value="Genomic_DNA"/>
</dbReference>
<feature type="signal peptide" evidence="6">
    <location>
        <begin position="1"/>
        <end position="28"/>
    </location>
</feature>
<dbReference type="Gene3D" id="1.25.40.390">
    <property type="match status" value="1"/>
</dbReference>
<dbReference type="InterPro" id="IPR011990">
    <property type="entry name" value="TPR-like_helical_dom_sf"/>
</dbReference>
<gene>
    <name evidence="9" type="ORF">SAMN05192574_103771</name>
</gene>
<dbReference type="Pfam" id="PF14322">
    <property type="entry name" value="SusD-like_3"/>
    <property type="match status" value="1"/>
</dbReference>
<keyword evidence="10" id="KW-1185">Reference proteome</keyword>
<organism evidence="9 10">
    <name type="scientific">Mucilaginibacter gossypiicola</name>
    <dbReference type="NCBI Taxonomy" id="551995"/>
    <lineage>
        <taxon>Bacteria</taxon>
        <taxon>Pseudomonadati</taxon>
        <taxon>Bacteroidota</taxon>
        <taxon>Sphingobacteriia</taxon>
        <taxon>Sphingobacteriales</taxon>
        <taxon>Sphingobacteriaceae</taxon>
        <taxon>Mucilaginibacter</taxon>
    </lineage>
</organism>
<keyword evidence="3 6" id="KW-0732">Signal</keyword>